<dbReference type="PANTHER" id="PTHR24112:SF66">
    <property type="entry name" value="LEUCINE-RICH REPEAT, ISOFORM F"/>
    <property type="match status" value="1"/>
</dbReference>
<dbReference type="SUPFAM" id="SSF52047">
    <property type="entry name" value="RNI-like"/>
    <property type="match status" value="1"/>
</dbReference>
<organism evidence="2 3">
    <name type="scientific">Ancylostoma caninum</name>
    <name type="common">Dog hookworm</name>
    <dbReference type="NCBI Taxonomy" id="29170"/>
    <lineage>
        <taxon>Eukaryota</taxon>
        <taxon>Metazoa</taxon>
        <taxon>Ecdysozoa</taxon>
        <taxon>Nematoda</taxon>
        <taxon>Chromadorea</taxon>
        <taxon>Rhabditida</taxon>
        <taxon>Rhabditina</taxon>
        <taxon>Rhabditomorpha</taxon>
        <taxon>Strongyloidea</taxon>
        <taxon>Ancylostomatidae</taxon>
        <taxon>Ancylostomatinae</taxon>
        <taxon>Ancylostoma</taxon>
    </lineage>
</organism>
<evidence type="ECO:0000259" key="1">
    <source>
        <dbReference type="Pfam" id="PF17888"/>
    </source>
</evidence>
<dbReference type="Gene3D" id="2.30.29.30">
    <property type="entry name" value="Pleckstrin-homology domain (PH domain)/Phosphotyrosine-binding domain (PTB)"/>
    <property type="match status" value="1"/>
</dbReference>
<sequence>MSMSRSILQELCEYIQQKPSSVLGNKFFDYRVALQADVSYKGDKFEPRIFVISKFRLFLLSGKSPSSLKIERSYHILHIKSISVLNNEEVAIIFDETGHRKRYVIKSPQCTASAIVKHVLAAFLRYFPDIGAQLRSLVELTPESYYDEFSSMNGDAAPRACHSFRRTYAALCDFYDQPYRDEVSWDVEKIYAVNRVRCLRIEDFSHLLPKDLLPITGVLQYSSYFTGLAADGIRMTSEVIDVIMSVIRKSRSLQHIQLRNCALPRDFITLFASALQQNSAIPLESIDFSKNVLDDKKGFVLLSNVLPRLTTLRQVNLSECGLSEKCSQLFCSGIYSALTAKSNCGTVSSLTHLNLSNNILKDDVSSLVNVVSLCTTLRVLDLTDTGFPLDKIWAALKYGGLQIEKLCLGGCNVGKKPADCAQLVKEFFSMAVNLSHINFANTLLPADLMKAMLLGLASNQQLKPFHLDISGTCEKTCSSVLEASLVGVQCSSLSLRDNNLETEMQAVVHALANIKTLRRLDLGGANLLALRRSSKQAHAAIISKTILDVVKLFSDDSALELNASLRTIVIDNNHLGVEGLYDLATAVNMNRTITSIPYPVQDVCECLTRAGCDRSRVLGAMAQIESCLERNRQPANAEMANFRITAGALDLGNPEKWNAVGEALSSAAEEPFPTRLEDMVDDFVEQARRECVLNLQDTFSRLRSESGDS</sequence>
<dbReference type="Proteomes" id="UP000252519">
    <property type="component" value="Unassembled WGS sequence"/>
</dbReference>
<dbReference type="AlphaFoldDB" id="A0A368FBV3"/>
<name>A0A368FBV3_ANCCA</name>
<dbReference type="SMART" id="SM00368">
    <property type="entry name" value="LRR_RI"/>
    <property type="match status" value="4"/>
</dbReference>
<dbReference type="Pfam" id="PF17888">
    <property type="entry name" value="Carm_PH"/>
    <property type="match status" value="1"/>
</dbReference>
<evidence type="ECO:0000313" key="2">
    <source>
        <dbReference type="EMBL" id="RCN27657.1"/>
    </source>
</evidence>
<dbReference type="InterPro" id="IPR041245">
    <property type="entry name" value="CARMIL_PH"/>
</dbReference>
<dbReference type="Gene3D" id="3.80.10.10">
    <property type="entry name" value="Ribonuclease Inhibitor"/>
    <property type="match status" value="1"/>
</dbReference>
<comment type="caution">
    <text evidence="2">The sequence shown here is derived from an EMBL/GenBank/DDBJ whole genome shotgun (WGS) entry which is preliminary data.</text>
</comment>
<protein>
    <submittedName>
        <fullName evidence="2">Leucine Rich repeat-containing domain protein</fullName>
    </submittedName>
</protein>
<keyword evidence="3" id="KW-1185">Reference proteome</keyword>
<dbReference type="STRING" id="29170.A0A368FBV3"/>
<dbReference type="InterPro" id="IPR051279">
    <property type="entry name" value="PP1-Reg/Actin-Interact_Protein"/>
</dbReference>
<dbReference type="OrthoDB" id="18598at2759"/>
<dbReference type="InterPro" id="IPR011993">
    <property type="entry name" value="PH-like_dom_sf"/>
</dbReference>
<dbReference type="GO" id="GO:0034315">
    <property type="term" value="P:regulation of Arp2/3 complex-mediated actin nucleation"/>
    <property type="evidence" value="ECO:0007669"/>
    <property type="project" value="TreeGrafter"/>
</dbReference>
<evidence type="ECO:0000313" key="3">
    <source>
        <dbReference type="Proteomes" id="UP000252519"/>
    </source>
</evidence>
<dbReference type="InterPro" id="IPR032675">
    <property type="entry name" value="LRR_dom_sf"/>
</dbReference>
<dbReference type="EMBL" id="JOJR01003729">
    <property type="protein sequence ID" value="RCN27657.1"/>
    <property type="molecule type" value="Genomic_DNA"/>
</dbReference>
<dbReference type="GO" id="GO:0016477">
    <property type="term" value="P:cell migration"/>
    <property type="evidence" value="ECO:0007669"/>
    <property type="project" value="TreeGrafter"/>
</dbReference>
<feature type="non-terminal residue" evidence="2">
    <location>
        <position position="709"/>
    </location>
</feature>
<dbReference type="GO" id="GO:0030027">
    <property type="term" value="C:lamellipodium"/>
    <property type="evidence" value="ECO:0007669"/>
    <property type="project" value="TreeGrafter"/>
</dbReference>
<gene>
    <name evidence="2" type="ORF">ANCCAN_26608</name>
</gene>
<reference evidence="2 3" key="1">
    <citation type="submission" date="2014-10" db="EMBL/GenBank/DDBJ databases">
        <title>Draft genome of the hookworm Ancylostoma caninum.</title>
        <authorList>
            <person name="Mitreva M."/>
        </authorList>
    </citation>
    <scope>NUCLEOTIDE SEQUENCE [LARGE SCALE GENOMIC DNA]</scope>
    <source>
        <strain evidence="2 3">Baltimore</strain>
    </source>
</reference>
<accession>A0A368FBV3</accession>
<dbReference type="PANTHER" id="PTHR24112">
    <property type="entry name" value="LEUCINE-RICH REPEAT, ISOFORM F-RELATED"/>
    <property type="match status" value="1"/>
</dbReference>
<dbReference type="GO" id="GO:0005886">
    <property type="term" value="C:plasma membrane"/>
    <property type="evidence" value="ECO:0007669"/>
    <property type="project" value="TreeGrafter"/>
</dbReference>
<feature type="domain" description="CARMIL pleckstrin homology" evidence="1">
    <location>
        <begin position="33"/>
        <end position="128"/>
    </location>
</feature>
<proteinExistence type="predicted"/>